<organism evidence="1 2">
    <name type="scientific">Mycena venus</name>
    <dbReference type="NCBI Taxonomy" id="2733690"/>
    <lineage>
        <taxon>Eukaryota</taxon>
        <taxon>Fungi</taxon>
        <taxon>Dikarya</taxon>
        <taxon>Basidiomycota</taxon>
        <taxon>Agaricomycotina</taxon>
        <taxon>Agaricomycetes</taxon>
        <taxon>Agaricomycetidae</taxon>
        <taxon>Agaricales</taxon>
        <taxon>Marasmiineae</taxon>
        <taxon>Mycenaceae</taxon>
        <taxon>Mycena</taxon>
    </lineage>
</organism>
<gene>
    <name evidence="1" type="ORF">MVEN_01752100</name>
</gene>
<proteinExistence type="predicted"/>
<dbReference type="Proteomes" id="UP000620124">
    <property type="component" value="Unassembled WGS sequence"/>
</dbReference>
<evidence type="ECO:0000313" key="1">
    <source>
        <dbReference type="EMBL" id="KAF7343209.1"/>
    </source>
</evidence>
<dbReference type="EMBL" id="JACAZI010000016">
    <property type="protein sequence ID" value="KAF7343209.1"/>
    <property type="molecule type" value="Genomic_DNA"/>
</dbReference>
<reference evidence="1" key="1">
    <citation type="submission" date="2020-05" db="EMBL/GenBank/DDBJ databases">
        <title>Mycena genomes resolve the evolution of fungal bioluminescence.</title>
        <authorList>
            <person name="Tsai I.J."/>
        </authorList>
    </citation>
    <scope>NUCLEOTIDE SEQUENCE</scope>
    <source>
        <strain evidence="1">CCC161011</strain>
    </source>
</reference>
<protein>
    <submittedName>
        <fullName evidence="1">Uncharacterized protein</fullName>
    </submittedName>
</protein>
<name>A0A8H7CMH5_9AGAR</name>
<keyword evidence="2" id="KW-1185">Reference proteome</keyword>
<comment type="caution">
    <text evidence="1">The sequence shown here is derived from an EMBL/GenBank/DDBJ whole genome shotgun (WGS) entry which is preliminary data.</text>
</comment>
<accession>A0A8H7CMH5</accession>
<dbReference type="AlphaFoldDB" id="A0A8H7CMH5"/>
<evidence type="ECO:0000313" key="2">
    <source>
        <dbReference type="Proteomes" id="UP000620124"/>
    </source>
</evidence>
<sequence>MDNDNSICRQCTMSIALTYFPRLCKWSAISLATSASSRTEHSLFQLPYGLIGALLRCLRLINRVITCIVWYWSSKSAKKLKIHSILAKKGDVDHGWE</sequence>